<name>D2W432_NAEGR</name>
<keyword evidence="2" id="KW-1185">Reference proteome</keyword>
<dbReference type="AlphaFoldDB" id="D2W432"/>
<dbReference type="KEGG" id="ngr:NAEGRDRAFT_76162"/>
<organism evidence="2">
    <name type="scientific">Naegleria gruberi</name>
    <name type="common">Amoeba</name>
    <dbReference type="NCBI Taxonomy" id="5762"/>
    <lineage>
        <taxon>Eukaryota</taxon>
        <taxon>Discoba</taxon>
        <taxon>Heterolobosea</taxon>
        <taxon>Tetramitia</taxon>
        <taxon>Eutetramitia</taxon>
        <taxon>Vahlkampfiidae</taxon>
        <taxon>Naegleria</taxon>
    </lineage>
</organism>
<proteinExistence type="predicted"/>
<dbReference type="Gene3D" id="3.80.10.10">
    <property type="entry name" value="Ribonuclease Inhibitor"/>
    <property type="match status" value="1"/>
</dbReference>
<evidence type="ECO:0000313" key="1">
    <source>
        <dbReference type="EMBL" id="EFC36172.1"/>
    </source>
</evidence>
<dbReference type="InParanoid" id="D2W432"/>
<dbReference type="SUPFAM" id="SSF52058">
    <property type="entry name" value="L domain-like"/>
    <property type="match status" value="1"/>
</dbReference>
<sequence>MSNNVISDDEGNFIRECTQLGLSSSLKLQQEKSKQRQEELKLQIELCKLNSFMDEANIKKRKLEESCLQIVSDSKVQKTIRKTEICDDVIGKILEYLHRDLELFKYLGVSKQFQRIILEKSKHLIIEFERKIFPPYQLPNVESLTFFSDFEHKEQNQFITKCVNIKHLFIERMDFKNDGPGDNTVDFKFKKPSIESIVINVSHNHFVLRDRNLFNLKKLEMWEPYAIDMDNVINNYTYTLQILSLKELRKVDITPILNLPLLCSLELEGLNENQVISILNTSKKLEILKVDIDEAPSVIGLIEPDTKSILNLKYLNVSNGYSNFTGKLWKYNFSNLKALKIDVFNDDWKFFSTNNTFSNLEIFKYESYSNESVTANLGKCKNLKNLKHLSLHFFETACLDYGIFQKQKFKHLKSLLICGCRSSFICNLAQIEDLNNLKILRVIIDNETDLINLTKSNVFAMLKYLGIRYDHAYPQEFFENLSSNFKQLVELDCGFKNYEEIELLRKYHPINLRIITINKNEMQSLGYKILSNWKEIAWKDKPIKSYIDHKLEKIESTIASQILSRDF</sequence>
<protein>
    <submittedName>
        <fullName evidence="1">Predicted protein</fullName>
    </submittedName>
</protein>
<evidence type="ECO:0000313" key="2">
    <source>
        <dbReference type="Proteomes" id="UP000006671"/>
    </source>
</evidence>
<dbReference type="RefSeq" id="XP_002668916.1">
    <property type="nucleotide sequence ID" value="XM_002668870.1"/>
</dbReference>
<dbReference type="VEuPathDB" id="AmoebaDB:NAEGRDRAFT_76162"/>
<dbReference type="Proteomes" id="UP000006671">
    <property type="component" value="Unassembled WGS sequence"/>
</dbReference>
<dbReference type="InterPro" id="IPR032675">
    <property type="entry name" value="LRR_dom_sf"/>
</dbReference>
<dbReference type="EMBL" id="GG738936">
    <property type="protein sequence ID" value="EFC36172.1"/>
    <property type="molecule type" value="Genomic_DNA"/>
</dbReference>
<gene>
    <name evidence="1" type="ORF">NAEGRDRAFT_76162</name>
</gene>
<dbReference type="GeneID" id="8860878"/>
<accession>D2W432</accession>
<reference evidence="1 2" key="1">
    <citation type="journal article" date="2010" name="Cell">
        <title>The genome of Naegleria gruberi illuminates early eukaryotic versatility.</title>
        <authorList>
            <person name="Fritz-Laylin L.K."/>
            <person name="Prochnik S.E."/>
            <person name="Ginger M.L."/>
            <person name="Dacks J.B."/>
            <person name="Carpenter M.L."/>
            <person name="Field M.C."/>
            <person name="Kuo A."/>
            <person name="Paredez A."/>
            <person name="Chapman J."/>
            <person name="Pham J."/>
            <person name="Shu S."/>
            <person name="Neupane R."/>
            <person name="Cipriano M."/>
            <person name="Mancuso J."/>
            <person name="Tu H."/>
            <person name="Salamov A."/>
            <person name="Lindquist E."/>
            <person name="Shapiro H."/>
            <person name="Lucas S."/>
            <person name="Grigoriev I.V."/>
            <person name="Cande W.Z."/>
            <person name="Fulton C."/>
            <person name="Rokhsar D.S."/>
            <person name="Dawson S.C."/>
        </authorList>
    </citation>
    <scope>NUCLEOTIDE SEQUENCE [LARGE SCALE GENOMIC DNA]</scope>
    <source>
        <strain evidence="1 2">NEG-M</strain>
    </source>
</reference>